<evidence type="ECO:0000256" key="1">
    <source>
        <dbReference type="ARBA" id="ARBA00022691"/>
    </source>
</evidence>
<organism evidence="4 5">
    <name type="scientific">Aquamicrobium zhengzhouense</name>
    <dbReference type="NCBI Taxonomy" id="2781738"/>
    <lineage>
        <taxon>Bacteria</taxon>
        <taxon>Pseudomonadati</taxon>
        <taxon>Pseudomonadota</taxon>
        <taxon>Alphaproteobacteria</taxon>
        <taxon>Hyphomicrobiales</taxon>
        <taxon>Phyllobacteriaceae</taxon>
        <taxon>Aquamicrobium</taxon>
    </lineage>
</organism>
<dbReference type="PANTHER" id="PTHR12818:SF0">
    <property type="entry name" value="TRNA (ADENINE(37)-N6)-METHYLTRANSFERASE"/>
    <property type="match status" value="1"/>
</dbReference>
<dbReference type="NCBIfam" id="TIGR00104">
    <property type="entry name" value="tRNA_TsaA"/>
    <property type="match status" value="1"/>
</dbReference>
<dbReference type="EMBL" id="JADGMQ010000001">
    <property type="protein sequence ID" value="MBI1619097.1"/>
    <property type="molecule type" value="Genomic_DNA"/>
</dbReference>
<accession>A0ABS0S9C7</accession>
<name>A0ABS0S9C7_9HYPH</name>
<evidence type="ECO:0000313" key="5">
    <source>
        <dbReference type="Proteomes" id="UP000601789"/>
    </source>
</evidence>
<dbReference type="InterPro" id="IPR036414">
    <property type="entry name" value="YaeB_N_sf"/>
</dbReference>
<dbReference type="PANTHER" id="PTHR12818">
    <property type="entry name" value="TRNA (ADENINE(37)-N6)-METHYLTRANSFERASE"/>
    <property type="match status" value="1"/>
</dbReference>
<dbReference type="InterPro" id="IPR036413">
    <property type="entry name" value="YaeB-like_sf"/>
</dbReference>
<reference evidence="4 5" key="1">
    <citation type="submission" date="2020-10" db="EMBL/GenBank/DDBJ databases">
        <title>Aquamicrobium zhengzhouensis sp. nov., a exopolysaccharide producing bacterium isolated from farmland soil.</title>
        <authorList>
            <person name="Wang X."/>
        </authorList>
    </citation>
    <scope>NUCLEOTIDE SEQUENCE [LARGE SCALE GENOMIC DNA]</scope>
    <source>
        <strain evidence="5">cd-1</strain>
    </source>
</reference>
<dbReference type="Proteomes" id="UP000601789">
    <property type="component" value="Unassembled WGS sequence"/>
</dbReference>
<dbReference type="InterPro" id="IPR023370">
    <property type="entry name" value="TrmO-like_N"/>
</dbReference>
<dbReference type="SUPFAM" id="SSF118196">
    <property type="entry name" value="YaeB-like"/>
    <property type="match status" value="1"/>
</dbReference>
<keyword evidence="5" id="KW-1185">Reference proteome</keyword>
<sequence length="164" mass="18026">MTIREGEVALTFDPAKTASDASVIFIGHFRSPWTSRDECPRNMSAARERALPASVEIDPRWRSGLTGLERASHVIILSWLHEARRDLMLQKPRHAASAQGTFSLRSPVRPNPIGLHIARLLSLNIEEGILSLDAIDVMDGTPVIDIKPYYASTDAISDAVVSKA</sequence>
<feature type="domain" description="TsaA-like" evidence="3">
    <location>
        <begin position="23"/>
        <end position="158"/>
    </location>
</feature>
<evidence type="ECO:0000313" key="4">
    <source>
        <dbReference type="EMBL" id="MBI1619097.1"/>
    </source>
</evidence>
<protein>
    <submittedName>
        <fullName evidence="4">tRNA (N6-threonylcarbamoyladenosine(37)-N6)-methyltransferase TrmO</fullName>
    </submittedName>
</protein>
<proteinExistence type="inferred from homology"/>
<dbReference type="CDD" id="cd09281">
    <property type="entry name" value="UPF0066"/>
    <property type="match status" value="1"/>
</dbReference>
<dbReference type="Pfam" id="PF01980">
    <property type="entry name" value="TrmO_N"/>
    <property type="match status" value="1"/>
</dbReference>
<keyword evidence="1" id="KW-0949">S-adenosyl-L-methionine</keyword>
<evidence type="ECO:0000259" key="3">
    <source>
        <dbReference type="PROSITE" id="PS51668"/>
    </source>
</evidence>
<comment type="caution">
    <text evidence="4">The sequence shown here is derived from an EMBL/GenBank/DDBJ whole genome shotgun (WGS) entry which is preliminary data.</text>
</comment>
<gene>
    <name evidence="4" type="primary">tsaA</name>
    <name evidence="4" type="ORF">IOD40_00250</name>
</gene>
<dbReference type="InterPro" id="IPR040372">
    <property type="entry name" value="YaeB-like"/>
</dbReference>
<comment type="similarity">
    <text evidence="2">Belongs to the tRNA methyltransferase O family.</text>
</comment>
<dbReference type="RefSeq" id="WP_198473137.1">
    <property type="nucleotide sequence ID" value="NZ_JADGMQ010000001.1"/>
</dbReference>
<dbReference type="Gene3D" id="2.40.30.70">
    <property type="entry name" value="YaeB-like"/>
    <property type="match status" value="1"/>
</dbReference>
<evidence type="ECO:0000256" key="2">
    <source>
        <dbReference type="ARBA" id="ARBA00033753"/>
    </source>
</evidence>
<dbReference type="PROSITE" id="PS51668">
    <property type="entry name" value="TSAA_2"/>
    <property type="match status" value="1"/>
</dbReference>